<dbReference type="PANTHER" id="PTHR28083:SF1">
    <property type="entry name" value="GOOD FOR FULL DBP5 ACTIVITY PROTEIN 2"/>
    <property type="match status" value="1"/>
</dbReference>
<proteinExistence type="predicted"/>
<sequence length="391" mass="44673">MSFGKSYRPGPNNHRNQQNRDMSHTKKIFGNIGNATQAYLTALKKLKPIAHSQVSSAISKRATREQPLNDPKLQKYIDDYLSTFGEKSRETQIKSDKKLREKIDSLSLQLPNDKERIQKITNSHIPKVHMVPGTPGWTKFTKVLKSVQSRNTICMSIDIEAWEKNPSIVTEIGIAIWDPRIDEGRYSISGPTFENHHILIDQSLPLRNTQFMPDHKYQYLLGRTKIMDIKHCQIFIQNLIDNYMVTNIDQSKPTGYQRAFVGHGFSGDLKWLKTLQLRIPDDVPIFDTMKLFQSVYGSTGSGLGKALRLLQIPHSYLHNAGNDAYYTLRLLLHMCDIEKRKLLCLDDIERVQNTIENWRSHDSGGLSGSSKRRKKLASTEFQGAAPFDSMS</sequence>
<organism evidence="3 4">
    <name type="scientific">Kluyveromyces dobzhanskii CBS 2104</name>
    <dbReference type="NCBI Taxonomy" id="1427455"/>
    <lineage>
        <taxon>Eukaryota</taxon>
        <taxon>Fungi</taxon>
        <taxon>Dikarya</taxon>
        <taxon>Ascomycota</taxon>
        <taxon>Saccharomycotina</taxon>
        <taxon>Saccharomycetes</taxon>
        <taxon>Saccharomycetales</taxon>
        <taxon>Saccharomycetaceae</taxon>
        <taxon>Kluyveromyces</taxon>
    </lineage>
</organism>
<dbReference type="InterPro" id="IPR036397">
    <property type="entry name" value="RNaseH_sf"/>
</dbReference>
<feature type="region of interest" description="Disordered" evidence="1">
    <location>
        <begin position="1"/>
        <end position="20"/>
    </location>
</feature>
<evidence type="ECO:0000256" key="1">
    <source>
        <dbReference type="SAM" id="MobiDB-lite"/>
    </source>
</evidence>
<dbReference type="Proteomes" id="UP000031516">
    <property type="component" value="Unassembled WGS sequence"/>
</dbReference>
<gene>
    <name evidence="3" type="ORF">KLDO_g1024</name>
</gene>
<dbReference type="InterPro" id="IPR012337">
    <property type="entry name" value="RNaseH-like_sf"/>
</dbReference>
<accession>A0A0A8L109</accession>
<evidence type="ECO:0000259" key="2">
    <source>
        <dbReference type="Pfam" id="PF21762"/>
    </source>
</evidence>
<feature type="region of interest" description="Disordered" evidence="1">
    <location>
        <begin position="361"/>
        <end position="391"/>
    </location>
</feature>
<reference evidence="3 4" key="1">
    <citation type="submission" date="2014-03" db="EMBL/GenBank/DDBJ databases">
        <title>The genome of Kluyveromyces dobzhanskii.</title>
        <authorList>
            <person name="Nystedt B."/>
            <person name="Astrom S."/>
        </authorList>
    </citation>
    <scope>NUCLEOTIDE SEQUENCE [LARGE SCALE GENOMIC DNA]</scope>
    <source>
        <strain evidence="3 4">CBS 2104</strain>
    </source>
</reference>
<comment type="caution">
    <text evidence="3">The sequence shown here is derived from an EMBL/GenBank/DDBJ whole genome shotgun (WGS) entry which is preliminary data.</text>
</comment>
<dbReference type="GO" id="GO:0005634">
    <property type="term" value="C:nucleus"/>
    <property type="evidence" value="ECO:0007669"/>
    <property type="project" value="TreeGrafter"/>
</dbReference>
<protein>
    <submittedName>
        <fullName evidence="3">WGS project CCBQ000000000 data, contig MAT</fullName>
    </submittedName>
</protein>
<feature type="domain" description="Gfd2/YDR514C-like C-terminal" evidence="2">
    <location>
        <begin position="154"/>
        <end position="334"/>
    </location>
</feature>
<dbReference type="AlphaFoldDB" id="A0A0A8L109"/>
<dbReference type="Pfam" id="PF21762">
    <property type="entry name" value="DEDDh_C"/>
    <property type="match status" value="1"/>
</dbReference>
<dbReference type="GO" id="GO:0003676">
    <property type="term" value="F:nucleic acid binding"/>
    <property type="evidence" value="ECO:0007669"/>
    <property type="project" value="InterPro"/>
</dbReference>
<dbReference type="SUPFAM" id="SSF53098">
    <property type="entry name" value="Ribonuclease H-like"/>
    <property type="match status" value="1"/>
</dbReference>
<dbReference type="PANTHER" id="PTHR28083">
    <property type="entry name" value="GOOD FOR FULL DBP5 ACTIVITY PROTEIN 2"/>
    <property type="match status" value="1"/>
</dbReference>
<name>A0A0A8L109_9SACH</name>
<dbReference type="EMBL" id="CCBQ010000018">
    <property type="protein sequence ID" value="CDO92711.1"/>
    <property type="molecule type" value="Genomic_DNA"/>
</dbReference>
<dbReference type="Gene3D" id="3.30.420.10">
    <property type="entry name" value="Ribonuclease H-like superfamily/Ribonuclease H"/>
    <property type="match status" value="1"/>
</dbReference>
<dbReference type="InterPro" id="IPR048519">
    <property type="entry name" value="Gfd2/YDR514C-like_C"/>
</dbReference>
<evidence type="ECO:0000313" key="4">
    <source>
        <dbReference type="Proteomes" id="UP000031516"/>
    </source>
</evidence>
<evidence type="ECO:0000313" key="3">
    <source>
        <dbReference type="EMBL" id="CDO92711.1"/>
    </source>
</evidence>
<dbReference type="InterPro" id="IPR040151">
    <property type="entry name" value="Gfd2/YDR514C-like"/>
</dbReference>
<keyword evidence="4" id="KW-1185">Reference proteome</keyword>
<dbReference type="OrthoDB" id="5953249at2759"/>